<evidence type="ECO:0000313" key="9">
    <source>
        <dbReference type="EMBL" id="MBY8884052.1"/>
    </source>
</evidence>
<protein>
    <submittedName>
        <fullName evidence="9">Response regulator transcription factor</fullName>
    </submittedName>
</protein>
<dbReference type="SUPFAM" id="SSF46894">
    <property type="entry name" value="C-terminal effector domain of the bipartite response regulators"/>
    <property type="match status" value="1"/>
</dbReference>
<feature type="region of interest" description="Disordered" evidence="6">
    <location>
        <begin position="1"/>
        <end position="124"/>
    </location>
</feature>
<dbReference type="InterPro" id="IPR011006">
    <property type="entry name" value="CheY-like_superfamily"/>
</dbReference>
<comment type="caution">
    <text evidence="9">The sequence shown here is derived from an EMBL/GenBank/DDBJ whole genome shotgun (WGS) entry which is preliminary data.</text>
</comment>
<feature type="compositionally biased region" description="Pro residues" evidence="6">
    <location>
        <begin position="16"/>
        <end position="28"/>
    </location>
</feature>
<dbReference type="InterPro" id="IPR000792">
    <property type="entry name" value="Tscrpt_reg_LuxR_C"/>
</dbReference>
<dbReference type="InterPro" id="IPR039420">
    <property type="entry name" value="WalR-like"/>
</dbReference>
<dbReference type="InterPro" id="IPR001789">
    <property type="entry name" value="Sig_transdc_resp-reg_receiver"/>
</dbReference>
<evidence type="ECO:0000259" key="8">
    <source>
        <dbReference type="PROSITE" id="PS50110"/>
    </source>
</evidence>
<organism evidence="9 10">
    <name type="scientific">Streptantibioticus parmotrematis</name>
    <dbReference type="NCBI Taxonomy" id="2873249"/>
    <lineage>
        <taxon>Bacteria</taxon>
        <taxon>Bacillati</taxon>
        <taxon>Actinomycetota</taxon>
        <taxon>Actinomycetes</taxon>
        <taxon>Kitasatosporales</taxon>
        <taxon>Streptomycetaceae</taxon>
        <taxon>Streptantibioticus</taxon>
    </lineage>
</organism>
<feature type="domain" description="HTH luxR-type" evidence="7">
    <location>
        <begin position="304"/>
        <end position="369"/>
    </location>
</feature>
<name>A0ABS7QLH5_9ACTN</name>
<dbReference type="PROSITE" id="PS00622">
    <property type="entry name" value="HTH_LUXR_1"/>
    <property type="match status" value="1"/>
</dbReference>
<keyword evidence="3" id="KW-0238">DNA-binding</keyword>
<dbReference type="Proteomes" id="UP001198565">
    <property type="component" value="Unassembled WGS sequence"/>
</dbReference>
<evidence type="ECO:0000259" key="7">
    <source>
        <dbReference type="PROSITE" id="PS50043"/>
    </source>
</evidence>
<feature type="modified residue" description="4-aspartylphosphate" evidence="5">
    <location>
        <position position="180"/>
    </location>
</feature>
<dbReference type="SMART" id="SM00421">
    <property type="entry name" value="HTH_LUXR"/>
    <property type="match status" value="1"/>
</dbReference>
<evidence type="ECO:0000256" key="3">
    <source>
        <dbReference type="ARBA" id="ARBA00023125"/>
    </source>
</evidence>
<reference evidence="9 10" key="1">
    <citation type="submission" date="2021-08" db="EMBL/GenBank/DDBJ databases">
        <title>Streptomyces sp. PTM05 isolated from lichen.</title>
        <authorList>
            <person name="Somphong A."/>
            <person name="Phongsopitanun W."/>
            <person name="Tanasupawat S."/>
        </authorList>
    </citation>
    <scope>NUCLEOTIDE SEQUENCE [LARGE SCALE GENOMIC DNA]</scope>
    <source>
        <strain evidence="9 10">Ptm05</strain>
    </source>
</reference>
<feature type="compositionally biased region" description="Basic and acidic residues" evidence="6">
    <location>
        <begin position="79"/>
        <end position="98"/>
    </location>
</feature>
<dbReference type="PROSITE" id="PS50110">
    <property type="entry name" value="RESPONSE_REGULATORY"/>
    <property type="match status" value="1"/>
</dbReference>
<evidence type="ECO:0000313" key="10">
    <source>
        <dbReference type="Proteomes" id="UP001198565"/>
    </source>
</evidence>
<dbReference type="InterPro" id="IPR016032">
    <property type="entry name" value="Sig_transdc_resp-reg_C-effctor"/>
</dbReference>
<keyword evidence="10" id="KW-1185">Reference proteome</keyword>
<evidence type="ECO:0000256" key="2">
    <source>
        <dbReference type="ARBA" id="ARBA00023015"/>
    </source>
</evidence>
<dbReference type="PRINTS" id="PR00038">
    <property type="entry name" value="HTHLUXR"/>
</dbReference>
<dbReference type="SUPFAM" id="SSF52172">
    <property type="entry name" value="CheY-like"/>
    <property type="match status" value="1"/>
</dbReference>
<dbReference type="PROSITE" id="PS50043">
    <property type="entry name" value="HTH_LUXR_2"/>
    <property type="match status" value="1"/>
</dbReference>
<gene>
    <name evidence="9" type="ORF">K7472_04235</name>
</gene>
<evidence type="ECO:0000256" key="5">
    <source>
        <dbReference type="PROSITE-ProRule" id="PRU00169"/>
    </source>
</evidence>
<dbReference type="Gene3D" id="1.10.10.10">
    <property type="entry name" value="Winged helix-like DNA-binding domain superfamily/Winged helix DNA-binding domain"/>
    <property type="match status" value="1"/>
</dbReference>
<evidence type="ECO:0000256" key="6">
    <source>
        <dbReference type="SAM" id="MobiDB-lite"/>
    </source>
</evidence>
<dbReference type="CDD" id="cd17535">
    <property type="entry name" value="REC_NarL-like"/>
    <property type="match status" value="1"/>
</dbReference>
<dbReference type="EMBL" id="JAINVZ010000002">
    <property type="protein sequence ID" value="MBY8884052.1"/>
    <property type="molecule type" value="Genomic_DNA"/>
</dbReference>
<dbReference type="InterPro" id="IPR036388">
    <property type="entry name" value="WH-like_DNA-bd_sf"/>
</dbReference>
<feature type="compositionally biased region" description="Low complexity" evidence="6">
    <location>
        <begin position="270"/>
        <end position="294"/>
    </location>
</feature>
<evidence type="ECO:0000256" key="4">
    <source>
        <dbReference type="ARBA" id="ARBA00023163"/>
    </source>
</evidence>
<keyword evidence="1 5" id="KW-0597">Phosphoprotein</keyword>
<evidence type="ECO:0000256" key="1">
    <source>
        <dbReference type="ARBA" id="ARBA00022553"/>
    </source>
</evidence>
<feature type="domain" description="Response regulatory" evidence="8">
    <location>
        <begin position="129"/>
        <end position="243"/>
    </location>
</feature>
<dbReference type="InterPro" id="IPR058245">
    <property type="entry name" value="NreC/VraR/RcsB-like_REC"/>
</dbReference>
<dbReference type="Pfam" id="PF00196">
    <property type="entry name" value="GerE"/>
    <property type="match status" value="1"/>
</dbReference>
<feature type="compositionally biased region" description="Basic residues" evidence="6">
    <location>
        <begin position="51"/>
        <end position="68"/>
    </location>
</feature>
<keyword evidence="2" id="KW-0805">Transcription regulation</keyword>
<dbReference type="PANTHER" id="PTHR43214:SF24">
    <property type="entry name" value="TRANSCRIPTIONAL REGULATORY PROTEIN NARL-RELATED"/>
    <property type="match status" value="1"/>
</dbReference>
<dbReference type="Gene3D" id="3.40.50.2300">
    <property type="match status" value="1"/>
</dbReference>
<feature type="region of interest" description="Disordered" evidence="6">
    <location>
        <begin position="268"/>
        <end position="307"/>
    </location>
</feature>
<keyword evidence="4" id="KW-0804">Transcription</keyword>
<feature type="compositionally biased region" description="Basic residues" evidence="6">
    <location>
        <begin position="32"/>
        <end position="42"/>
    </location>
</feature>
<dbReference type="Pfam" id="PF00072">
    <property type="entry name" value="Response_reg"/>
    <property type="match status" value="1"/>
</dbReference>
<sequence length="375" mass="38481">MGRRDPHHPAPDGPGRQPPPGLRRPAPPQRLRGGRPVHHRVAAGRGTGRADRRHPHPDRPGHAPHRRAERPPPGGPRGPEVHAGHHDVHGPGHDDPADRGLLPGQRRGRGPGAGQVSGAGRARAAPAVRVVVADAAAVVRAGLAALLSAEDGVEVVAEAADGGAAREAVAAHRPDLVLLDPRLPGAEGPAALPELAALTPVLALSFTGGRAAVEEAIHRGAGGYLVHGEFTPGQLLDAVRDVAAGRAAFSAGAATVLLARMRAGGGTAGSSGATGTAAAPIPLQSQSGPSQLQSDVGQSRRAAADRTRFGLSPREEEVMELIAGGMTNQQIAAACFISEKTVKNHINRIFGKLRADSRSKAIALWLGTWTLRGEG</sequence>
<dbReference type="CDD" id="cd06170">
    <property type="entry name" value="LuxR_C_like"/>
    <property type="match status" value="1"/>
</dbReference>
<accession>A0ABS7QLH5</accession>
<proteinExistence type="predicted"/>
<dbReference type="SMART" id="SM00448">
    <property type="entry name" value="REC"/>
    <property type="match status" value="1"/>
</dbReference>
<dbReference type="PANTHER" id="PTHR43214">
    <property type="entry name" value="TWO-COMPONENT RESPONSE REGULATOR"/>
    <property type="match status" value="1"/>
</dbReference>